<dbReference type="PROSITE" id="PS00061">
    <property type="entry name" value="ADH_SHORT"/>
    <property type="match status" value="1"/>
</dbReference>
<evidence type="ECO:0000313" key="4">
    <source>
        <dbReference type="EMBL" id="UNI24663.1"/>
    </source>
</evidence>
<comment type="similarity">
    <text evidence="1">Belongs to the short-chain dehydrogenases/reductases (SDR) family.</text>
</comment>
<dbReference type="KEGG" id="ptkz:JDV02_010395"/>
<dbReference type="PANTHER" id="PTHR43618:SF18">
    <property type="entry name" value="SHORT CHAIN DEHYDROGENASE_REDUCTASE FAMILY (AFU_ORTHOLOGUE AFUA_5G12480)"/>
    <property type="match status" value="1"/>
</dbReference>
<dbReference type="AlphaFoldDB" id="A0A9Q8VGI0"/>
<dbReference type="SUPFAM" id="SSF51735">
    <property type="entry name" value="NAD(P)-binding Rossmann-fold domains"/>
    <property type="match status" value="1"/>
</dbReference>
<dbReference type="Proteomes" id="UP000829364">
    <property type="component" value="Chromosome 12"/>
</dbReference>
<evidence type="ECO:0000256" key="3">
    <source>
        <dbReference type="ARBA" id="ARBA00023002"/>
    </source>
</evidence>
<sequence length="294" mass="31211">MGPTYNAGSLFHAKDLVVVITGGGSGLGRMMAHAMAANGAKAVYVLGRRQEPLDETKASSTNPDVVHTIICDVISKDSLAAAAAQVTEEVGYINVLFANSGVMSGTTEMNDIDGMSIEELQERLWGPDMDDFNNAYHVNVTGAYYTTVAFLTLLSRGNERGNVSQRSQVIVTSSIGGYIRKPLSGFAYGASKAAVNLLFKQLSTVLSNWTIRVNALAPGFYPSDMTSGMPFMSERGDPRVEGGMTKEMVPLMRCGAEEDLAGAVLFLVSPAGAYIDGNQLVTDGGRLALVQGTY</sequence>
<keyword evidence="5" id="KW-1185">Reference proteome</keyword>
<dbReference type="CDD" id="cd05233">
    <property type="entry name" value="SDR_c"/>
    <property type="match status" value="1"/>
</dbReference>
<dbReference type="Gene3D" id="3.40.50.720">
    <property type="entry name" value="NAD(P)-binding Rossmann-like Domain"/>
    <property type="match status" value="1"/>
</dbReference>
<name>A0A9Q8VGI0_9HYPO</name>
<reference evidence="4" key="1">
    <citation type="submission" date="2021-11" db="EMBL/GenBank/DDBJ databases">
        <title>Purpureocillium_takamizusanense_genome.</title>
        <authorList>
            <person name="Nguyen N.-H."/>
        </authorList>
    </citation>
    <scope>NUCLEOTIDE SEQUENCE</scope>
    <source>
        <strain evidence="4">PT3</strain>
    </source>
</reference>
<gene>
    <name evidence="4" type="ORF">JDV02_010395</name>
</gene>
<organism evidence="4 5">
    <name type="scientific">Purpureocillium takamizusanense</name>
    <dbReference type="NCBI Taxonomy" id="2060973"/>
    <lineage>
        <taxon>Eukaryota</taxon>
        <taxon>Fungi</taxon>
        <taxon>Dikarya</taxon>
        <taxon>Ascomycota</taxon>
        <taxon>Pezizomycotina</taxon>
        <taxon>Sordariomycetes</taxon>
        <taxon>Hypocreomycetidae</taxon>
        <taxon>Hypocreales</taxon>
        <taxon>Ophiocordycipitaceae</taxon>
        <taxon>Purpureocillium</taxon>
    </lineage>
</organism>
<dbReference type="InterPro" id="IPR036291">
    <property type="entry name" value="NAD(P)-bd_dom_sf"/>
</dbReference>
<dbReference type="PRINTS" id="PR00081">
    <property type="entry name" value="GDHRDH"/>
</dbReference>
<dbReference type="InterPro" id="IPR020904">
    <property type="entry name" value="Sc_DH/Rdtase_CS"/>
</dbReference>
<accession>A0A9Q8VGI0</accession>
<keyword evidence="3" id="KW-0560">Oxidoreductase</keyword>
<proteinExistence type="inferred from homology"/>
<dbReference type="Pfam" id="PF00106">
    <property type="entry name" value="adh_short"/>
    <property type="match status" value="1"/>
</dbReference>
<evidence type="ECO:0000256" key="1">
    <source>
        <dbReference type="ARBA" id="ARBA00006484"/>
    </source>
</evidence>
<evidence type="ECO:0000256" key="2">
    <source>
        <dbReference type="ARBA" id="ARBA00022857"/>
    </source>
</evidence>
<dbReference type="GO" id="GO:0016491">
    <property type="term" value="F:oxidoreductase activity"/>
    <property type="evidence" value="ECO:0007669"/>
    <property type="project" value="UniProtKB-KW"/>
</dbReference>
<dbReference type="GeneID" id="72072339"/>
<dbReference type="InterPro" id="IPR002347">
    <property type="entry name" value="SDR_fam"/>
</dbReference>
<dbReference type="EMBL" id="CP086365">
    <property type="protein sequence ID" value="UNI24663.1"/>
    <property type="molecule type" value="Genomic_DNA"/>
</dbReference>
<evidence type="ECO:0000313" key="5">
    <source>
        <dbReference type="Proteomes" id="UP000829364"/>
    </source>
</evidence>
<dbReference type="OrthoDB" id="2962696at2759"/>
<dbReference type="RefSeq" id="XP_047848144.1">
    <property type="nucleotide sequence ID" value="XM_047992131.1"/>
</dbReference>
<protein>
    <submittedName>
        <fullName evidence="4">Uncharacterized protein</fullName>
    </submittedName>
</protein>
<dbReference type="InterPro" id="IPR052178">
    <property type="entry name" value="Sec_Metab_Biosynth_SDR"/>
</dbReference>
<keyword evidence="2" id="KW-0521">NADP</keyword>
<dbReference type="PANTHER" id="PTHR43618">
    <property type="entry name" value="7-ALPHA-HYDROXYSTEROID DEHYDROGENASE"/>
    <property type="match status" value="1"/>
</dbReference>